<dbReference type="RefSeq" id="WP_344452671.1">
    <property type="nucleotide sequence ID" value="NZ_BAAATZ010000019.1"/>
</dbReference>
<dbReference type="Pfam" id="PF04186">
    <property type="entry name" value="FxsA"/>
    <property type="match status" value="1"/>
</dbReference>
<dbReference type="InterPro" id="IPR007313">
    <property type="entry name" value="FxsA"/>
</dbReference>
<comment type="caution">
    <text evidence="3">The sequence shown here is derived from an EMBL/GenBank/DDBJ whole genome shotgun (WGS) entry which is preliminary data.</text>
</comment>
<gene>
    <name evidence="3" type="ORF">GCM10010439_45610</name>
</gene>
<sequence>MRPLVPLALLVLPVLEILVMIQVGRLIGGWGVALLLIVQVLLGSLIVKHEGRRAWRRLNETLASGRTPERGPADAALILLGGVLLALPGFLTDLPALVLLLPFTRSLVRGRALAWAERRAASGGLTAAGFPGGSFGPFAEHPQRPRGGSEGPGVIRGEVIEDDRRPSANPEDDGREERRLEP</sequence>
<dbReference type="PANTHER" id="PTHR35335:SF1">
    <property type="entry name" value="UPF0716 PROTEIN FXSA"/>
    <property type="match status" value="1"/>
</dbReference>
<keyword evidence="2" id="KW-0812">Transmembrane</keyword>
<dbReference type="NCBIfam" id="NF008528">
    <property type="entry name" value="PRK11463.1-2"/>
    <property type="match status" value="1"/>
</dbReference>
<reference evidence="3 4" key="1">
    <citation type="journal article" date="2019" name="Int. J. Syst. Evol. Microbiol.">
        <title>The Global Catalogue of Microorganisms (GCM) 10K type strain sequencing project: providing services to taxonomists for standard genome sequencing and annotation.</title>
        <authorList>
            <consortium name="The Broad Institute Genomics Platform"/>
            <consortium name="The Broad Institute Genome Sequencing Center for Infectious Disease"/>
            <person name="Wu L."/>
            <person name="Ma J."/>
        </authorList>
    </citation>
    <scope>NUCLEOTIDE SEQUENCE [LARGE SCALE GENOMIC DNA]</scope>
    <source>
        <strain evidence="3 4">JCM 8201</strain>
    </source>
</reference>
<accession>A0ABN3UE33</accession>
<feature type="transmembrane region" description="Helical" evidence="2">
    <location>
        <begin position="27"/>
        <end position="47"/>
    </location>
</feature>
<organism evidence="3 4">
    <name type="scientific">Actinocorallia aurantiaca</name>
    <dbReference type="NCBI Taxonomy" id="46204"/>
    <lineage>
        <taxon>Bacteria</taxon>
        <taxon>Bacillati</taxon>
        <taxon>Actinomycetota</taxon>
        <taxon>Actinomycetes</taxon>
        <taxon>Streptosporangiales</taxon>
        <taxon>Thermomonosporaceae</taxon>
        <taxon>Actinocorallia</taxon>
    </lineage>
</organism>
<keyword evidence="2" id="KW-1133">Transmembrane helix</keyword>
<evidence type="ECO:0000313" key="3">
    <source>
        <dbReference type="EMBL" id="GAA2731061.1"/>
    </source>
</evidence>
<dbReference type="EMBL" id="BAAATZ010000019">
    <property type="protein sequence ID" value="GAA2731061.1"/>
    <property type="molecule type" value="Genomic_DNA"/>
</dbReference>
<feature type="region of interest" description="Disordered" evidence="1">
    <location>
        <begin position="132"/>
        <end position="182"/>
    </location>
</feature>
<keyword evidence="2" id="KW-0472">Membrane</keyword>
<evidence type="ECO:0000256" key="1">
    <source>
        <dbReference type="SAM" id="MobiDB-lite"/>
    </source>
</evidence>
<dbReference type="PANTHER" id="PTHR35335">
    <property type="entry name" value="UPF0716 PROTEIN FXSA"/>
    <property type="match status" value="1"/>
</dbReference>
<dbReference type="Proteomes" id="UP001501842">
    <property type="component" value="Unassembled WGS sequence"/>
</dbReference>
<evidence type="ECO:0000313" key="4">
    <source>
        <dbReference type="Proteomes" id="UP001501842"/>
    </source>
</evidence>
<proteinExistence type="predicted"/>
<evidence type="ECO:0000256" key="2">
    <source>
        <dbReference type="SAM" id="Phobius"/>
    </source>
</evidence>
<feature type="transmembrane region" description="Helical" evidence="2">
    <location>
        <begin position="76"/>
        <end position="101"/>
    </location>
</feature>
<name>A0ABN3UE33_9ACTN</name>
<keyword evidence="4" id="KW-1185">Reference proteome</keyword>
<protein>
    <submittedName>
        <fullName evidence="3">FxsA family protein</fullName>
    </submittedName>
</protein>